<reference evidence="6" key="1">
    <citation type="journal article" date="2014" name="Int. J. Syst. Evol. Microbiol.">
        <title>Complete genome sequence of Corynebacterium casei LMG S-19264T (=DSM 44701T), isolated from a smear-ripened cheese.</title>
        <authorList>
            <consortium name="US DOE Joint Genome Institute (JGI-PGF)"/>
            <person name="Walter F."/>
            <person name="Albersmeier A."/>
            <person name="Kalinowski J."/>
            <person name="Ruckert C."/>
        </authorList>
    </citation>
    <scope>NUCLEOTIDE SEQUENCE</scope>
    <source>
        <strain evidence="6">CGMCC 1.16134</strain>
    </source>
</reference>
<dbReference type="EMBL" id="BMKR01000022">
    <property type="protein sequence ID" value="GGF94756.1"/>
    <property type="molecule type" value="Genomic_DNA"/>
</dbReference>
<keyword evidence="7" id="KW-1185">Reference proteome</keyword>
<feature type="domain" description="NADH-rubredoxin oxidoreductase C-terminal" evidence="5">
    <location>
        <begin position="315"/>
        <end position="381"/>
    </location>
</feature>
<dbReference type="InterPro" id="IPR016156">
    <property type="entry name" value="FAD/NAD-linked_Rdtase_dimer_sf"/>
</dbReference>
<proteinExistence type="predicted"/>
<protein>
    <submittedName>
        <fullName evidence="6">Ferredoxin reductase</fullName>
    </submittedName>
</protein>
<dbReference type="SUPFAM" id="SSF51905">
    <property type="entry name" value="FAD/NAD(P)-binding domain"/>
    <property type="match status" value="2"/>
</dbReference>
<dbReference type="PRINTS" id="PR00411">
    <property type="entry name" value="PNDRDTASEI"/>
</dbReference>
<reference evidence="6" key="2">
    <citation type="submission" date="2020-09" db="EMBL/GenBank/DDBJ databases">
        <authorList>
            <person name="Sun Q."/>
            <person name="Zhou Y."/>
        </authorList>
    </citation>
    <scope>NUCLEOTIDE SEQUENCE</scope>
    <source>
        <strain evidence="6">CGMCC 1.16134</strain>
    </source>
</reference>
<comment type="caution">
    <text evidence="6">The sequence shown here is derived from an EMBL/GenBank/DDBJ whole genome shotgun (WGS) entry which is preliminary data.</text>
</comment>
<dbReference type="PANTHER" id="PTHR43429">
    <property type="entry name" value="PYRIDINE NUCLEOTIDE-DISULFIDE OXIDOREDUCTASE DOMAIN-CONTAINING"/>
    <property type="match status" value="1"/>
</dbReference>
<organism evidence="6 7">
    <name type="scientific">Paenibacillus albidus</name>
    <dbReference type="NCBI Taxonomy" id="2041023"/>
    <lineage>
        <taxon>Bacteria</taxon>
        <taxon>Bacillati</taxon>
        <taxon>Bacillota</taxon>
        <taxon>Bacilli</taxon>
        <taxon>Bacillales</taxon>
        <taxon>Paenibacillaceae</taxon>
        <taxon>Paenibacillus</taxon>
    </lineage>
</organism>
<dbReference type="InterPro" id="IPR036188">
    <property type="entry name" value="FAD/NAD-bd_sf"/>
</dbReference>
<dbReference type="RefSeq" id="WP_189028836.1">
    <property type="nucleotide sequence ID" value="NZ_BMKR01000022.1"/>
</dbReference>
<evidence type="ECO:0000256" key="2">
    <source>
        <dbReference type="ARBA" id="ARBA00022630"/>
    </source>
</evidence>
<dbReference type="Gene3D" id="3.30.390.30">
    <property type="match status" value="1"/>
</dbReference>
<evidence type="ECO:0000259" key="4">
    <source>
        <dbReference type="Pfam" id="PF07992"/>
    </source>
</evidence>
<dbReference type="AlphaFoldDB" id="A0A917CPX2"/>
<evidence type="ECO:0000256" key="1">
    <source>
        <dbReference type="ARBA" id="ARBA00001974"/>
    </source>
</evidence>
<dbReference type="GO" id="GO:0016491">
    <property type="term" value="F:oxidoreductase activity"/>
    <property type="evidence" value="ECO:0007669"/>
    <property type="project" value="InterPro"/>
</dbReference>
<dbReference type="InterPro" id="IPR041575">
    <property type="entry name" value="Rubredoxin_C"/>
</dbReference>
<dbReference type="PRINTS" id="PR00368">
    <property type="entry name" value="FADPNR"/>
</dbReference>
<gene>
    <name evidence="6" type="ORF">GCM10010912_44650</name>
</gene>
<dbReference type="InterPro" id="IPR023753">
    <property type="entry name" value="FAD/NAD-binding_dom"/>
</dbReference>
<evidence type="ECO:0000259" key="5">
    <source>
        <dbReference type="Pfam" id="PF18267"/>
    </source>
</evidence>
<name>A0A917CPX2_9BACL</name>
<evidence type="ECO:0000256" key="3">
    <source>
        <dbReference type="ARBA" id="ARBA00022827"/>
    </source>
</evidence>
<comment type="cofactor">
    <cofactor evidence="1">
        <name>FAD</name>
        <dbReference type="ChEBI" id="CHEBI:57692"/>
    </cofactor>
</comment>
<dbReference type="PANTHER" id="PTHR43429:SF3">
    <property type="entry name" value="NITRITE REDUCTASE [NAD(P)H]"/>
    <property type="match status" value="1"/>
</dbReference>
<dbReference type="Pfam" id="PF07992">
    <property type="entry name" value="Pyr_redox_2"/>
    <property type="match status" value="1"/>
</dbReference>
<evidence type="ECO:0000313" key="7">
    <source>
        <dbReference type="Proteomes" id="UP000637643"/>
    </source>
</evidence>
<evidence type="ECO:0000313" key="6">
    <source>
        <dbReference type="EMBL" id="GGF94756.1"/>
    </source>
</evidence>
<accession>A0A917CPX2</accession>
<feature type="domain" description="FAD/NAD(P)-binding" evidence="4">
    <location>
        <begin position="6"/>
        <end position="296"/>
    </location>
</feature>
<sequence>MEKNRHYVIVGSGVASVYAAKAIRDHDLDAEISIVGAEPSFPYHRIKLSKGLFTDLHQEKVSIKKEKWFVQNKINLQANTTVTSIDTVNRTVTSADGQMIAYHKLLLCTGATNRKLDIAGAALPGVHSIRDRNDADRLKAALQPGDRIAIIGGGVQGVETAWSFIEAGYAVTIIEAAPRLMIRQLDERSAALLEQRMLGRGADIRLGQGVATITGSGRAEGVELQDGSQLPCEHVVYSIGIVPNITLARQIGLEVRNGILVDEYMQTSAAHVYAAGDNAEFEGRVDGLWGSAIEQGTIAGSNMTGNPATYKRPVPLTLFNAFDTPLFSIGQVDEQCDISVTGLTEEYYSRLFIKGGVICGAIVFDNAAASLPYKTAIEQGIRLDGLDLQSSSIPDLMAEVTKRSQYQHQ</sequence>
<keyword evidence="2" id="KW-0285">Flavoprotein</keyword>
<dbReference type="Gene3D" id="3.50.50.60">
    <property type="entry name" value="FAD/NAD(P)-binding domain"/>
    <property type="match status" value="2"/>
</dbReference>
<dbReference type="InterPro" id="IPR050260">
    <property type="entry name" value="FAD-bd_OxRdtase"/>
</dbReference>
<dbReference type="Proteomes" id="UP000637643">
    <property type="component" value="Unassembled WGS sequence"/>
</dbReference>
<dbReference type="Pfam" id="PF18267">
    <property type="entry name" value="Rubredoxin_C"/>
    <property type="match status" value="1"/>
</dbReference>
<keyword evidence="3" id="KW-0274">FAD</keyword>